<dbReference type="EMBL" id="CP048882">
    <property type="protein sequence ID" value="QPP10849.1"/>
    <property type="molecule type" value="Genomic_DNA"/>
</dbReference>
<protein>
    <submittedName>
        <fullName evidence="2">Uncharacterized protein</fullName>
    </submittedName>
</protein>
<dbReference type="KEGG" id="sbat:G4Z16_20085"/>
<keyword evidence="3" id="KW-1185">Reference proteome</keyword>
<organism evidence="2 3">
    <name type="scientific">Streptomyces bathyalis</name>
    <dbReference type="NCBI Taxonomy" id="2710756"/>
    <lineage>
        <taxon>Bacteria</taxon>
        <taxon>Bacillati</taxon>
        <taxon>Actinomycetota</taxon>
        <taxon>Actinomycetes</taxon>
        <taxon>Kitasatosporales</taxon>
        <taxon>Streptomycetaceae</taxon>
        <taxon>Streptomyces</taxon>
    </lineage>
</organism>
<proteinExistence type="predicted"/>
<feature type="region of interest" description="Disordered" evidence="1">
    <location>
        <begin position="75"/>
        <end position="96"/>
    </location>
</feature>
<dbReference type="AlphaFoldDB" id="A0A7T1TDF8"/>
<reference evidence="3" key="1">
    <citation type="submission" date="2020-02" db="EMBL/GenBank/DDBJ databases">
        <title>Streptomyces sp. ASO4wet.</title>
        <authorList>
            <person name="Risdian C."/>
            <person name="Landwehr W."/>
            <person name="Schupp P."/>
            <person name="Wink J."/>
        </authorList>
    </citation>
    <scope>NUCLEOTIDE SEQUENCE [LARGE SCALE GENOMIC DNA]</scope>
    <source>
        <strain evidence="3">ASO4wet</strain>
    </source>
</reference>
<evidence type="ECO:0000313" key="2">
    <source>
        <dbReference type="EMBL" id="QPP10849.1"/>
    </source>
</evidence>
<dbReference type="Proteomes" id="UP000595046">
    <property type="component" value="Chromosome"/>
</dbReference>
<accession>A0A7T1TDF8</accession>
<feature type="compositionally biased region" description="Basic and acidic residues" evidence="1">
    <location>
        <begin position="84"/>
        <end position="96"/>
    </location>
</feature>
<name>A0A7T1TDF8_9ACTN</name>
<evidence type="ECO:0000256" key="1">
    <source>
        <dbReference type="SAM" id="MobiDB-lite"/>
    </source>
</evidence>
<gene>
    <name evidence="2" type="ORF">G4Z16_20085</name>
</gene>
<evidence type="ECO:0000313" key="3">
    <source>
        <dbReference type="Proteomes" id="UP000595046"/>
    </source>
</evidence>
<sequence>MRVEIGELALDGFQGDAGLVLAAFENELSRLLRDKGVPLADGDAPHVMDALTGLPPLPATISAGRLGEALARSVHAGLAGDGEAPERTRDFDGRRR</sequence>